<dbReference type="Proteomes" id="UP000295636">
    <property type="component" value="Unassembled WGS sequence"/>
</dbReference>
<sequence>MDLKQLRYFIAIAEEGQITAAAKKLHIAQPPLSQQLKAMEAELGVPLVEREGRGVVLTEEGRALYKHAVKLIASAEEAREEIHAIRNGWTGKLSIGVNTISDARLPRILQAFRREHPKFTFKIQQNETAQLCHLLKERAIDLAIVRMPLELDDFSVHALKSEPYCFVTSADNREERDPIAFDRIRHYPLIVPSTEGLGLYHMIQEEFAKNRLEPNIVCECSDIATLIRLVASGFGAAIVPETLLKLHPDVPVRRLSIVEEPSPALSGLIGLRNGWLSKASQLFIEAYKAGK</sequence>
<evidence type="ECO:0000256" key="2">
    <source>
        <dbReference type="ARBA" id="ARBA00023015"/>
    </source>
</evidence>
<proteinExistence type="inferred from homology"/>
<dbReference type="SUPFAM" id="SSF53850">
    <property type="entry name" value="Periplasmic binding protein-like II"/>
    <property type="match status" value="1"/>
</dbReference>
<dbReference type="PROSITE" id="PS50931">
    <property type="entry name" value="HTH_LYSR"/>
    <property type="match status" value="1"/>
</dbReference>
<dbReference type="InterPro" id="IPR005119">
    <property type="entry name" value="LysR_subst-bd"/>
</dbReference>
<keyword evidence="3" id="KW-0238">DNA-binding</keyword>
<dbReference type="SUPFAM" id="SSF46785">
    <property type="entry name" value="Winged helix' DNA-binding domain"/>
    <property type="match status" value="1"/>
</dbReference>
<dbReference type="InterPro" id="IPR000847">
    <property type="entry name" value="LysR_HTH_N"/>
</dbReference>
<accession>A0A4R5KGL9</accession>
<dbReference type="EMBL" id="SMRT01000013">
    <property type="protein sequence ID" value="TDF94466.1"/>
    <property type="molecule type" value="Genomic_DNA"/>
</dbReference>
<dbReference type="Pfam" id="PF00126">
    <property type="entry name" value="HTH_1"/>
    <property type="match status" value="1"/>
</dbReference>
<evidence type="ECO:0000313" key="6">
    <source>
        <dbReference type="EMBL" id="TDF94466.1"/>
    </source>
</evidence>
<dbReference type="PANTHER" id="PTHR30346:SF28">
    <property type="entry name" value="HTH-TYPE TRANSCRIPTIONAL REGULATOR CYNR"/>
    <property type="match status" value="1"/>
</dbReference>
<organism evidence="6 7">
    <name type="scientific">Paenibacillus piri</name>
    <dbReference type="NCBI Taxonomy" id="2547395"/>
    <lineage>
        <taxon>Bacteria</taxon>
        <taxon>Bacillati</taxon>
        <taxon>Bacillota</taxon>
        <taxon>Bacilli</taxon>
        <taxon>Bacillales</taxon>
        <taxon>Paenibacillaceae</taxon>
        <taxon>Paenibacillus</taxon>
    </lineage>
</organism>
<name>A0A4R5KGL9_9BACL</name>
<dbReference type="PRINTS" id="PR00039">
    <property type="entry name" value="HTHLYSR"/>
</dbReference>
<dbReference type="FunFam" id="1.10.10.10:FF:000001">
    <property type="entry name" value="LysR family transcriptional regulator"/>
    <property type="match status" value="1"/>
</dbReference>
<evidence type="ECO:0000259" key="5">
    <source>
        <dbReference type="PROSITE" id="PS50931"/>
    </source>
</evidence>
<dbReference type="PANTHER" id="PTHR30346">
    <property type="entry name" value="TRANSCRIPTIONAL DUAL REGULATOR HCAR-RELATED"/>
    <property type="match status" value="1"/>
</dbReference>
<dbReference type="AlphaFoldDB" id="A0A4R5KGL9"/>
<comment type="similarity">
    <text evidence="1">Belongs to the LysR transcriptional regulatory family.</text>
</comment>
<keyword evidence="7" id="KW-1185">Reference proteome</keyword>
<evidence type="ECO:0000313" key="7">
    <source>
        <dbReference type="Proteomes" id="UP000295636"/>
    </source>
</evidence>
<dbReference type="CDD" id="cd05466">
    <property type="entry name" value="PBP2_LTTR_substrate"/>
    <property type="match status" value="1"/>
</dbReference>
<keyword evidence="4" id="KW-0804">Transcription</keyword>
<protein>
    <submittedName>
        <fullName evidence="6">LysR family transcriptional regulator</fullName>
    </submittedName>
</protein>
<dbReference type="OrthoDB" id="9803735at2"/>
<dbReference type="Gene3D" id="3.40.190.290">
    <property type="match status" value="1"/>
</dbReference>
<comment type="caution">
    <text evidence="6">The sequence shown here is derived from an EMBL/GenBank/DDBJ whole genome shotgun (WGS) entry which is preliminary data.</text>
</comment>
<dbReference type="GO" id="GO:0003700">
    <property type="term" value="F:DNA-binding transcription factor activity"/>
    <property type="evidence" value="ECO:0007669"/>
    <property type="project" value="InterPro"/>
</dbReference>
<evidence type="ECO:0000256" key="3">
    <source>
        <dbReference type="ARBA" id="ARBA00023125"/>
    </source>
</evidence>
<dbReference type="InterPro" id="IPR036390">
    <property type="entry name" value="WH_DNA-bd_sf"/>
</dbReference>
<dbReference type="Gene3D" id="1.10.10.10">
    <property type="entry name" value="Winged helix-like DNA-binding domain superfamily/Winged helix DNA-binding domain"/>
    <property type="match status" value="1"/>
</dbReference>
<dbReference type="Pfam" id="PF03466">
    <property type="entry name" value="LysR_substrate"/>
    <property type="match status" value="1"/>
</dbReference>
<dbReference type="GO" id="GO:0032993">
    <property type="term" value="C:protein-DNA complex"/>
    <property type="evidence" value="ECO:0007669"/>
    <property type="project" value="TreeGrafter"/>
</dbReference>
<dbReference type="InterPro" id="IPR036388">
    <property type="entry name" value="WH-like_DNA-bd_sf"/>
</dbReference>
<evidence type="ECO:0000256" key="1">
    <source>
        <dbReference type="ARBA" id="ARBA00009437"/>
    </source>
</evidence>
<dbReference type="RefSeq" id="WP_133232873.1">
    <property type="nucleotide sequence ID" value="NZ_SMRT01000013.1"/>
</dbReference>
<dbReference type="GO" id="GO:0003677">
    <property type="term" value="F:DNA binding"/>
    <property type="evidence" value="ECO:0007669"/>
    <property type="project" value="UniProtKB-KW"/>
</dbReference>
<keyword evidence="2" id="KW-0805">Transcription regulation</keyword>
<reference evidence="6 7" key="1">
    <citation type="submission" date="2019-03" db="EMBL/GenBank/DDBJ databases">
        <title>This is whole genome sequence of Paenibacillus sp MS74 strain.</title>
        <authorList>
            <person name="Trinh H.N."/>
        </authorList>
    </citation>
    <scope>NUCLEOTIDE SEQUENCE [LARGE SCALE GENOMIC DNA]</scope>
    <source>
        <strain evidence="6 7">MS74</strain>
    </source>
</reference>
<feature type="domain" description="HTH lysR-type" evidence="5">
    <location>
        <begin position="1"/>
        <end position="58"/>
    </location>
</feature>
<gene>
    <name evidence="6" type="ORF">E1757_23965</name>
</gene>
<evidence type="ECO:0000256" key="4">
    <source>
        <dbReference type="ARBA" id="ARBA00023163"/>
    </source>
</evidence>